<evidence type="ECO:0000256" key="17">
    <source>
        <dbReference type="PIRSR" id="PIRSR005096-3"/>
    </source>
</evidence>
<dbReference type="FunFam" id="2.70.98.10:FF:000003">
    <property type="entry name" value="Aldose 1-epimerase"/>
    <property type="match status" value="1"/>
</dbReference>
<keyword evidence="21" id="KW-1185">Reference proteome</keyword>
<name>A0A2T2YJR4_9BACT</name>
<evidence type="ECO:0000256" key="19">
    <source>
        <dbReference type="SAM" id="SignalP"/>
    </source>
</evidence>
<dbReference type="GO" id="GO:0006006">
    <property type="term" value="P:glucose metabolic process"/>
    <property type="evidence" value="ECO:0007669"/>
    <property type="project" value="TreeGrafter"/>
</dbReference>
<evidence type="ECO:0000256" key="10">
    <source>
        <dbReference type="ARBA" id="ARBA00022553"/>
    </source>
</evidence>
<dbReference type="InterPro" id="IPR008183">
    <property type="entry name" value="Aldose_1/G6P_1-epimerase"/>
</dbReference>
<dbReference type="GO" id="GO:0030246">
    <property type="term" value="F:carbohydrate binding"/>
    <property type="evidence" value="ECO:0007669"/>
    <property type="project" value="InterPro"/>
</dbReference>
<dbReference type="PROSITE" id="PS00545">
    <property type="entry name" value="ALDOSE_1_EPIMERASE"/>
    <property type="match status" value="1"/>
</dbReference>
<evidence type="ECO:0000256" key="7">
    <source>
        <dbReference type="ARBA" id="ARBA00013185"/>
    </source>
</evidence>
<dbReference type="Proteomes" id="UP000240357">
    <property type="component" value="Unassembled WGS sequence"/>
</dbReference>
<reference evidence="20 21" key="1">
    <citation type="submission" date="2018-03" db="EMBL/GenBank/DDBJ databases">
        <title>Adhaeribacter sp. HMF7605 Genome sequencing and assembly.</title>
        <authorList>
            <person name="Kang H."/>
            <person name="Kang J."/>
            <person name="Cha I."/>
            <person name="Kim H."/>
            <person name="Joh K."/>
        </authorList>
    </citation>
    <scope>NUCLEOTIDE SEQUENCE [LARGE SCALE GENOMIC DNA]</scope>
    <source>
        <strain evidence="20 21">HMF7605</strain>
    </source>
</reference>
<evidence type="ECO:0000256" key="13">
    <source>
        <dbReference type="ARBA" id="ARBA00023277"/>
    </source>
</evidence>
<comment type="similarity">
    <text evidence="5 14">Belongs to the aldose epimerase family.</text>
</comment>
<evidence type="ECO:0000256" key="8">
    <source>
        <dbReference type="ARBA" id="ARBA00014165"/>
    </source>
</evidence>
<comment type="subunit">
    <text evidence="6">Monomer.</text>
</comment>
<dbReference type="PANTHER" id="PTHR10091:SF0">
    <property type="entry name" value="GALACTOSE MUTAROTASE"/>
    <property type="match status" value="1"/>
</dbReference>
<dbReference type="PANTHER" id="PTHR10091">
    <property type="entry name" value="ALDOSE-1-EPIMERASE"/>
    <property type="match status" value="1"/>
</dbReference>
<sequence length="401" mass="43428">MNFQLRLPLSILGIFLLALGGCNSGSKNQSAETTNSQATDSTATASQEVSLPAKADFQNTISGKKTDLYVLKNKNNVQAAITNYGGRLVSLLVPDKAGKMTDVIVGFDKLQPFTEGADTYFGALIGRYGNRIAKGKFTLDGKTYTLATNNGPNHLHGGKVGFSRVIWDANQTNDSTLVLTYVSKDGEEGYPGTLTSKVTYTLSSANELKIAYEATTDKKTVLNLTNHSYFNLNGAGSGTILDHQLQINADRYTPVDSTLIPTGKIEALAGTPLNFKKATIIGDRINDTHQQIKFGKGYDHNYVLATQRSATLKPAAAVLGDKSGIYMEVSTQEPGIQFYSGNFMTGSNQIKGGKKDEYRSAFCLETQHFPDSPNQRNFPSTVLAPGQTYKTSSVYKFSVKQ</sequence>
<dbReference type="InterPro" id="IPR018052">
    <property type="entry name" value="Ald1_epimerase_CS"/>
</dbReference>
<dbReference type="Pfam" id="PF01263">
    <property type="entry name" value="Aldose_epim"/>
    <property type="match status" value="1"/>
</dbReference>
<evidence type="ECO:0000256" key="15">
    <source>
        <dbReference type="PIRSR" id="PIRSR005096-1"/>
    </source>
</evidence>
<dbReference type="RefSeq" id="WP_106931936.1">
    <property type="nucleotide sequence ID" value="NZ_PYFT01000001.1"/>
</dbReference>
<comment type="catalytic activity">
    <reaction evidence="1 14">
        <text>alpha-D-glucose = beta-D-glucose</text>
        <dbReference type="Rhea" id="RHEA:10264"/>
        <dbReference type="ChEBI" id="CHEBI:15903"/>
        <dbReference type="ChEBI" id="CHEBI:17925"/>
        <dbReference type="EC" id="5.1.3.3"/>
    </reaction>
</comment>
<evidence type="ECO:0000313" key="21">
    <source>
        <dbReference type="Proteomes" id="UP000240357"/>
    </source>
</evidence>
<dbReference type="GO" id="GO:0033499">
    <property type="term" value="P:galactose catabolic process via UDP-galactose, Leloir pathway"/>
    <property type="evidence" value="ECO:0007669"/>
    <property type="project" value="TreeGrafter"/>
</dbReference>
<dbReference type="CDD" id="cd09019">
    <property type="entry name" value="galactose_mutarotase_like"/>
    <property type="match status" value="1"/>
</dbReference>
<dbReference type="SUPFAM" id="SSF74650">
    <property type="entry name" value="Galactose mutarotase-like"/>
    <property type="match status" value="1"/>
</dbReference>
<dbReference type="Gene3D" id="2.70.98.10">
    <property type="match status" value="1"/>
</dbReference>
<feature type="binding site" evidence="16">
    <location>
        <position position="299"/>
    </location>
    <ligand>
        <name>beta-D-galactose</name>
        <dbReference type="ChEBI" id="CHEBI:27667"/>
    </ligand>
</feature>
<dbReference type="GO" id="GO:0005737">
    <property type="term" value="C:cytoplasm"/>
    <property type="evidence" value="ECO:0007669"/>
    <property type="project" value="UniProtKB-SubCell"/>
</dbReference>
<feature type="binding site" evidence="17">
    <location>
        <begin position="130"/>
        <end position="131"/>
    </location>
    <ligand>
        <name>beta-D-galactose</name>
        <dbReference type="ChEBI" id="CHEBI:27667"/>
    </ligand>
</feature>
<keyword evidence="19" id="KW-0732">Signal</keyword>
<evidence type="ECO:0000256" key="16">
    <source>
        <dbReference type="PIRSR" id="PIRSR005096-2"/>
    </source>
</evidence>
<dbReference type="UniPathway" id="UPA00242"/>
<evidence type="ECO:0000256" key="12">
    <source>
        <dbReference type="ARBA" id="ARBA00023235"/>
    </source>
</evidence>
<evidence type="ECO:0000256" key="9">
    <source>
        <dbReference type="ARBA" id="ARBA00022490"/>
    </source>
</evidence>
<comment type="caution">
    <text evidence="20">The sequence shown here is derived from an EMBL/GenBank/DDBJ whole genome shotgun (WGS) entry which is preliminary data.</text>
</comment>
<dbReference type="NCBIfam" id="NF008277">
    <property type="entry name" value="PRK11055.1"/>
    <property type="match status" value="1"/>
</dbReference>
<dbReference type="EMBL" id="PYFT01000001">
    <property type="protein sequence ID" value="PSR55754.1"/>
    <property type="molecule type" value="Genomic_DNA"/>
</dbReference>
<evidence type="ECO:0000256" key="11">
    <source>
        <dbReference type="ARBA" id="ARBA00022837"/>
    </source>
</evidence>
<evidence type="ECO:0000256" key="4">
    <source>
        <dbReference type="ARBA" id="ARBA00005028"/>
    </source>
</evidence>
<dbReference type="InterPro" id="IPR014718">
    <property type="entry name" value="GH-type_carb-bd"/>
</dbReference>
<comment type="subcellular location">
    <subcellularLocation>
        <location evidence="3">Cytoplasm</location>
    </subcellularLocation>
</comment>
<dbReference type="InterPro" id="IPR047215">
    <property type="entry name" value="Galactose_mutarotase-like"/>
</dbReference>
<dbReference type="PIRSF" id="PIRSF005096">
    <property type="entry name" value="GALM"/>
    <property type="match status" value="1"/>
</dbReference>
<comment type="cofactor">
    <cofactor evidence="2">
        <name>Ca(2+)</name>
        <dbReference type="ChEBI" id="CHEBI:29108"/>
    </cofactor>
</comment>
<dbReference type="AlphaFoldDB" id="A0A2T2YJR4"/>
<comment type="pathway">
    <text evidence="4 14">Carbohydrate metabolism; hexose metabolism.</text>
</comment>
<dbReference type="GO" id="GO:0004034">
    <property type="term" value="F:aldose 1-epimerase activity"/>
    <property type="evidence" value="ECO:0007669"/>
    <property type="project" value="UniProtKB-EC"/>
</dbReference>
<dbReference type="InterPro" id="IPR015443">
    <property type="entry name" value="Aldose_1-epimerase"/>
</dbReference>
<feature type="region of interest" description="Disordered" evidence="18">
    <location>
        <begin position="27"/>
        <end position="47"/>
    </location>
</feature>
<keyword evidence="9" id="KW-0963">Cytoplasm</keyword>
<feature type="active site" description="Proton acceptor" evidence="15">
    <location>
        <position position="365"/>
    </location>
</feature>
<feature type="signal peptide" evidence="19">
    <location>
        <begin position="1"/>
        <end position="20"/>
    </location>
</feature>
<evidence type="ECO:0000256" key="18">
    <source>
        <dbReference type="SAM" id="MobiDB-lite"/>
    </source>
</evidence>
<keyword evidence="10" id="KW-0597">Phosphoprotein</keyword>
<feature type="chain" id="PRO_5015411633" description="Aldose 1-epimerase" evidence="19">
    <location>
        <begin position="21"/>
        <end position="401"/>
    </location>
</feature>
<dbReference type="EC" id="5.1.3.3" evidence="7 14"/>
<evidence type="ECO:0000256" key="3">
    <source>
        <dbReference type="ARBA" id="ARBA00004496"/>
    </source>
</evidence>
<evidence type="ECO:0000256" key="5">
    <source>
        <dbReference type="ARBA" id="ARBA00006206"/>
    </source>
</evidence>
<evidence type="ECO:0000313" key="20">
    <source>
        <dbReference type="EMBL" id="PSR55754.1"/>
    </source>
</evidence>
<accession>A0A2T2YJR4</accession>
<gene>
    <name evidence="20" type="ORF">AHMF7605_20735</name>
</gene>
<evidence type="ECO:0000256" key="1">
    <source>
        <dbReference type="ARBA" id="ARBA00001614"/>
    </source>
</evidence>
<protein>
    <recommendedName>
        <fullName evidence="8 14">Aldose 1-epimerase</fullName>
        <ecNumber evidence="7 14">5.1.3.3</ecNumber>
    </recommendedName>
</protein>
<dbReference type="PROSITE" id="PS51257">
    <property type="entry name" value="PROKAR_LIPOPROTEIN"/>
    <property type="match status" value="1"/>
</dbReference>
<organism evidence="20 21">
    <name type="scientific">Adhaeribacter arboris</name>
    <dbReference type="NCBI Taxonomy" id="2072846"/>
    <lineage>
        <taxon>Bacteria</taxon>
        <taxon>Pseudomonadati</taxon>
        <taxon>Bacteroidota</taxon>
        <taxon>Cytophagia</taxon>
        <taxon>Cytophagales</taxon>
        <taxon>Hymenobacteraceae</taxon>
        <taxon>Adhaeribacter</taxon>
    </lineage>
</organism>
<dbReference type="InterPro" id="IPR011013">
    <property type="entry name" value="Gal_mutarotase_sf_dom"/>
</dbReference>
<evidence type="ECO:0000256" key="2">
    <source>
        <dbReference type="ARBA" id="ARBA00001913"/>
    </source>
</evidence>
<evidence type="ECO:0000256" key="14">
    <source>
        <dbReference type="PIRNR" id="PIRNR005096"/>
    </source>
</evidence>
<feature type="active site" description="Proton donor" evidence="15">
    <location>
        <position position="227"/>
    </location>
</feature>
<keyword evidence="11" id="KW-0106">Calcium</keyword>
<feature type="binding site" evidence="17">
    <location>
        <begin position="227"/>
        <end position="229"/>
    </location>
    <ligand>
        <name>beta-D-galactose</name>
        <dbReference type="ChEBI" id="CHEBI:27667"/>
    </ligand>
</feature>
<evidence type="ECO:0000256" key="6">
    <source>
        <dbReference type="ARBA" id="ARBA00011245"/>
    </source>
</evidence>
<keyword evidence="12 14" id="KW-0413">Isomerase</keyword>
<keyword evidence="13 14" id="KW-0119">Carbohydrate metabolism</keyword>
<proteinExistence type="inferred from homology"/>
<dbReference type="OrthoDB" id="9779408at2"/>